<dbReference type="SUPFAM" id="SSF49503">
    <property type="entry name" value="Cupredoxins"/>
    <property type="match status" value="1"/>
</dbReference>
<gene>
    <name evidence="4" type="ORF">IW256_006430</name>
</gene>
<keyword evidence="3" id="KW-0732">Signal</keyword>
<dbReference type="PROSITE" id="PS00079">
    <property type="entry name" value="MULTICOPPER_OXIDASE1"/>
    <property type="match status" value="1"/>
</dbReference>
<feature type="signal peptide" evidence="3">
    <location>
        <begin position="1"/>
        <end position="30"/>
    </location>
</feature>
<feature type="chain" id="PRO_5038842937" evidence="3">
    <location>
        <begin position="31"/>
        <end position="212"/>
    </location>
</feature>
<evidence type="ECO:0000256" key="1">
    <source>
        <dbReference type="ARBA" id="ARBA00022723"/>
    </source>
</evidence>
<dbReference type="EMBL" id="JADOUA010000001">
    <property type="protein sequence ID" value="MBG6092317.1"/>
    <property type="molecule type" value="Genomic_DNA"/>
</dbReference>
<evidence type="ECO:0000313" key="5">
    <source>
        <dbReference type="Proteomes" id="UP000614047"/>
    </source>
</evidence>
<dbReference type="GO" id="GO:0046872">
    <property type="term" value="F:metal ion binding"/>
    <property type="evidence" value="ECO:0007669"/>
    <property type="project" value="UniProtKB-KW"/>
</dbReference>
<sequence>MKATGGHWMWLAAGAAAALVVGTASMAALAGTMGGQGGGPPGSVRPGAASGQGCQVPPLPGAVVKVDLTDMGAMMGARHGPGPMTGPSQDGRFWPMPGMMRLSATPSHVRQGTVSLRAYNTGAWPHEVMVMPLPPGQQPGRRPIGTDGAVAERGSLGEASRTCGAGAGHPMGIAPGRAGWTTLHLVPGRYELICNLPGHYAAGMHTELDVTG</sequence>
<reference evidence="4" key="1">
    <citation type="submission" date="2020-11" db="EMBL/GenBank/DDBJ databases">
        <title>Sequencing the genomes of 1000 actinobacteria strains.</title>
        <authorList>
            <person name="Klenk H.-P."/>
        </authorList>
    </citation>
    <scope>NUCLEOTIDE SEQUENCE</scope>
    <source>
        <strain evidence="4">DSM 43175</strain>
    </source>
</reference>
<evidence type="ECO:0000256" key="3">
    <source>
        <dbReference type="SAM" id="SignalP"/>
    </source>
</evidence>
<evidence type="ECO:0000313" key="4">
    <source>
        <dbReference type="EMBL" id="MBG6092317.1"/>
    </source>
</evidence>
<dbReference type="AlphaFoldDB" id="A0A931DMM0"/>
<dbReference type="InterPro" id="IPR033138">
    <property type="entry name" value="Cu_oxidase_CS"/>
</dbReference>
<dbReference type="Proteomes" id="UP000614047">
    <property type="component" value="Unassembled WGS sequence"/>
</dbReference>
<proteinExistence type="predicted"/>
<organism evidence="4 5">
    <name type="scientific">Actinomadura viridis</name>
    <dbReference type="NCBI Taxonomy" id="58110"/>
    <lineage>
        <taxon>Bacteria</taxon>
        <taxon>Bacillati</taxon>
        <taxon>Actinomycetota</taxon>
        <taxon>Actinomycetes</taxon>
        <taxon>Streptosporangiales</taxon>
        <taxon>Thermomonosporaceae</taxon>
        <taxon>Actinomadura</taxon>
    </lineage>
</organism>
<comment type="caution">
    <text evidence="4">The sequence shown here is derived from an EMBL/GenBank/DDBJ whole genome shotgun (WGS) entry which is preliminary data.</text>
</comment>
<evidence type="ECO:0000256" key="2">
    <source>
        <dbReference type="SAM" id="MobiDB-lite"/>
    </source>
</evidence>
<dbReference type="InterPro" id="IPR008972">
    <property type="entry name" value="Cupredoxin"/>
</dbReference>
<keyword evidence="1" id="KW-0479">Metal-binding</keyword>
<accession>A0A931DMM0</accession>
<keyword evidence="5" id="KW-1185">Reference proteome</keyword>
<feature type="compositionally biased region" description="Low complexity" evidence="2">
    <location>
        <begin position="42"/>
        <end position="51"/>
    </location>
</feature>
<dbReference type="RefSeq" id="WP_197014517.1">
    <property type="nucleotide sequence ID" value="NZ_BAABES010000012.1"/>
</dbReference>
<name>A0A931DMM0_9ACTN</name>
<dbReference type="Gene3D" id="2.60.40.420">
    <property type="entry name" value="Cupredoxins - blue copper proteins"/>
    <property type="match status" value="1"/>
</dbReference>
<feature type="region of interest" description="Disordered" evidence="2">
    <location>
        <begin position="36"/>
        <end position="56"/>
    </location>
</feature>
<protein>
    <submittedName>
        <fullName evidence="4">Cupredoxin-like copper-binding protein</fullName>
    </submittedName>
</protein>